<evidence type="ECO:0008006" key="4">
    <source>
        <dbReference type="Google" id="ProtNLM"/>
    </source>
</evidence>
<evidence type="ECO:0000256" key="1">
    <source>
        <dbReference type="SAM" id="Phobius"/>
    </source>
</evidence>
<keyword evidence="3" id="KW-1185">Reference proteome</keyword>
<dbReference type="InterPro" id="IPR045584">
    <property type="entry name" value="Pilin-like"/>
</dbReference>
<feature type="transmembrane region" description="Helical" evidence="1">
    <location>
        <begin position="24"/>
        <end position="45"/>
    </location>
</feature>
<protein>
    <recommendedName>
        <fullName evidence="4">MSHA pilin protein MshC</fullName>
    </recommendedName>
</protein>
<evidence type="ECO:0000313" key="3">
    <source>
        <dbReference type="Proteomes" id="UP000189475"/>
    </source>
</evidence>
<sequence>MVGSLTYLQPSRTKVREGCFRSQGFTLVELVVVIVLIGILSVYAASRYTGTDDFSALTAQEQAISVIRQVQLHRMQSNVTSPNENAHYVLTLQTHCIGSVIACSRSNQEGNDGSQSNAVFNSNLTFSSVPSLDTVNFDLLGNPLNDAQNGLTILIQATQSTAQVCINRQGYVHRGGC</sequence>
<dbReference type="InterPro" id="IPR012902">
    <property type="entry name" value="N_methyl_site"/>
</dbReference>
<dbReference type="Proteomes" id="UP000189475">
    <property type="component" value="Unassembled WGS sequence"/>
</dbReference>
<dbReference type="Gene3D" id="3.30.700.10">
    <property type="entry name" value="Glycoprotein, Type 4 Pilin"/>
    <property type="match status" value="1"/>
</dbReference>
<keyword evidence="1" id="KW-0812">Transmembrane</keyword>
<keyword evidence="1" id="KW-0472">Membrane</keyword>
<dbReference type="NCBIfam" id="TIGR02532">
    <property type="entry name" value="IV_pilin_GFxxxE"/>
    <property type="match status" value="1"/>
</dbReference>
<dbReference type="RefSeq" id="WP_077315292.1">
    <property type="nucleotide sequence ID" value="NZ_AP024887.1"/>
</dbReference>
<accession>A0A1R4B7J2</accession>
<dbReference type="AlphaFoldDB" id="A0A1R4B7J2"/>
<evidence type="ECO:0000313" key="2">
    <source>
        <dbReference type="EMBL" id="SJL84897.1"/>
    </source>
</evidence>
<dbReference type="SUPFAM" id="SSF54523">
    <property type="entry name" value="Pili subunits"/>
    <property type="match status" value="1"/>
</dbReference>
<organism evidence="2 3">
    <name type="scientific">Vibrio palustris</name>
    <dbReference type="NCBI Taxonomy" id="1918946"/>
    <lineage>
        <taxon>Bacteria</taxon>
        <taxon>Pseudomonadati</taxon>
        <taxon>Pseudomonadota</taxon>
        <taxon>Gammaproteobacteria</taxon>
        <taxon>Vibrionales</taxon>
        <taxon>Vibrionaceae</taxon>
        <taxon>Vibrio</taxon>
    </lineage>
</organism>
<keyword evidence="1" id="KW-1133">Transmembrane helix</keyword>
<proteinExistence type="predicted"/>
<name>A0A1R4B7J2_9VIBR</name>
<reference evidence="2 3" key="1">
    <citation type="submission" date="2017-02" db="EMBL/GenBank/DDBJ databases">
        <authorList>
            <person name="Peterson S.W."/>
        </authorList>
    </citation>
    <scope>NUCLEOTIDE SEQUENCE [LARGE SCALE GENOMIC DNA]</scope>
    <source>
        <strain evidence="2 3">CECT 9027</strain>
    </source>
</reference>
<dbReference type="OrthoDB" id="5918972at2"/>
<dbReference type="EMBL" id="FUFT01000008">
    <property type="protein sequence ID" value="SJL84897.1"/>
    <property type="molecule type" value="Genomic_DNA"/>
</dbReference>
<gene>
    <name evidence="2" type="ORF">VPAL9027_02900</name>
</gene>
<dbReference type="Pfam" id="PF07963">
    <property type="entry name" value="N_methyl"/>
    <property type="match status" value="1"/>
</dbReference>
<dbReference type="STRING" id="1918946.VPAL9027_02900"/>